<evidence type="ECO:0000256" key="5">
    <source>
        <dbReference type="SAM" id="Phobius"/>
    </source>
</evidence>
<feature type="transmembrane region" description="Helical" evidence="5">
    <location>
        <begin position="239"/>
        <end position="258"/>
    </location>
</feature>
<feature type="transmembrane region" description="Helical" evidence="5">
    <location>
        <begin position="300"/>
        <end position="325"/>
    </location>
</feature>
<dbReference type="PANTHER" id="PTHR18945">
    <property type="entry name" value="NEUROTRANSMITTER GATED ION CHANNEL"/>
    <property type="match status" value="1"/>
</dbReference>
<dbReference type="GO" id="GO:0004888">
    <property type="term" value="F:transmembrane signaling receptor activity"/>
    <property type="evidence" value="ECO:0007669"/>
    <property type="project" value="InterPro"/>
</dbReference>
<feature type="transmembrane region" description="Helical" evidence="5">
    <location>
        <begin position="403"/>
        <end position="428"/>
    </location>
</feature>
<dbReference type="InterPro" id="IPR036719">
    <property type="entry name" value="Neuro-gated_channel_TM_sf"/>
</dbReference>
<dbReference type="PRINTS" id="PR00252">
    <property type="entry name" value="NRIONCHANNEL"/>
</dbReference>
<feature type="domain" description="Neurotransmitter-gated ion-channel transmembrane" evidence="7">
    <location>
        <begin position="245"/>
        <end position="363"/>
    </location>
</feature>
<feature type="domain" description="Neurotransmitter-gated ion-channel ligand-binding" evidence="6">
    <location>
        <begin position="34"/>
        <end position="238"/>
    </location>
</feature>
<keyword evidence="3 5" id="KW-1133">Transmembrane helix</keyword>
<evidence type="ECO:0000256" key="2">
    <source>
        <dbReference type="ARBA" id="ARBA00022692"/>
    </source>
</evidence>
<keyword evidence="4 5" id="KW-0472">Membrane</keyword>
<dbReference type="InterPro" id="IPR006201">
    <property type="entry name" value="Neur_channel"/>
</dbReference>
<evidence type="ECO:0000313" key="8">
    <source>
        <dbReference type="EnsemblMetazoa" id="G29453.1:cds"/>
    </source>
</evidence>
<evidence type="ECO:0008006" key="10">
    <source>
        <dbReference type="Google" id="ProtNLM"/>
    </source>
</evidence>
<name>A0A8W8LQ57_MAGGI</name>
<keyword evidence="9" id="KW-1185">Reference proteome</keyword>
<feature type="transmembrane region" description="Helical" evidence="5">
    <location>
        <begin position="270"/>
        <end position="288"/>
    </location>
</feature>
<dbReference type="Gene3D" id="2.70.170.10">
    <property type="entry name" value="Neurotransmitter-gated ion-channel ligand-binding domain"/>
    <property type="match status" value="1"/>
</dbReference>
<protein>
    <recommendedName>
        <fullName evidence="10">Neuronal acetylcholine receptor subunit alpha-6</fullName>
    </recommendedName>
</protein>
<reference evidence="8" key="1">
    <citation type="submission" date="2022-08" db="UniProtKB">
        <authorList>
            <consortium name="EnsemblMetazoa"/>
        </authorList>
    </citation>
    <scope>IDENTIFICATION</scope>
    <source>
        <strain evidence="8">05x7-T-G4-1.051#20</strain>
    </source>
</reference>
<accession>A0A8W8LQ57</accession>
<proteinExistence type="predicted"/>
<evidence type="ECO:0000256" key="3">
    <source>
        <dbReference type="ARBA" id="ARBA00022989"/>
    </source>
</evidence>
<dbReference type="SUPFAM" id="SSF90112">
    <property type="entry name" value="Neurotransmitter-gated ion-channel transmembrane pore"/>
    <property type="match status" value="1"/>
</dbReference>
<dbReference type="Pfam" id="PF02931">
    <property type="entry name" value="Neur_chan_LBD"/>
    <property type="match status" value="1"/>
</dbReference>
<dbReference type="CDD" id="cd19051">
    <property type="entry name" value="LGIC_TM_cation"/>
    <property type="match status" value="1"/>
</dbReference>
<dbReference type="AlphaFoldDB" id="A0A8W8LQ57"/>
<evidence type="ECO:0000259" key="6">
    <source>
        <dbReference type="Pfam" id="PF02931"/>
    </source>
</evidence>
<evidence type="ECO:0000259" key="7">
    <source>
        <dbReference type="Pfam" id="PF02932"/>
    </source>
</evidence>
<sequence length="430" mass="49004">MEVNKKIYKIVFVVCSVCTTVTFGQSVYSITLETALRTELFSSYSTQQRPNKQVLVYADLTLLTVNDMNIKDQTLSVSAQLGLSWLDERLKWDTGRTQDYSSINYMFSTERYTWKPTIYVENSVEDLSVITDLNTPMRMNQKGLIEWSTSAIYMVSCEAVITYYPLDQQICDIKLSTTGYTSLQINLLLKADPVDLLFYSENGEWELLAVTGTKPDDRVKGSVSHSKVTFSIHLQRRPMFHVLNTMFPVVLMAFLIPMAFKLHVESGEKIGYCLTVLLAYAVYLSMISENIPSTSVSICYLSIYLASTLVLSTLSVLFVILVINVHHTPDDEPMSDRLKSVALKMEKCICRRKRNESATQPVKVAPATEELPKEKKHGAFLESCDPEEEEMTWVRLSRLLDRFFFLSFMIIISASTIIFIFLISFQMITS</sequence>
<dbReference type="Pfam" id="PF02932">
    <property type="entry name" value="Neur_chan_memb"/>
    <property type="match status" value="1"/>
</dbReference>
<dbReference type="InterPro" id="IPR006029">
    <property type="entry name" value="Neurotrans-gated_channel_TM"/>
</dbReference>
<dbReference type="GO" id="GO:0016020">
    <property type="term" value="C:membrane"/>
    <property type="evidence" value="ECO:0007669"/>
    <property type="project" value="UniProtKB-SubCell"/>
</dbReference>
<dbReference type="InterPro" id="IPR006202">
    <property type="entry name" value="Neur_chan_lig-bd"/>
</dbReference>
<dbReference type="InterPro" id="IPR038050">
    <property type="entry name" value="Neuro_actylchol_rec"/>
</dbReference>
<dbReference type="EnsemblMetazoa" id="G29453.1">
    <property type="protein sequence ID" value="G29453.1:cds"/>
    <property type="gene ID" value="G29453"/>
</dbReference>
<dbReference type="CDD" id="cd18989">
    <property type="entry name" value="LGIC_ECD_cation"/>
    <property type="match status" value="1"/>
</dbReference>
<dbReference type="Proteomes" id="UP000005408">
    <property type="component" value="Unassembled WGS sequence"/>
</dbReference>
<evidence type="ECO:0000256" key="1">
    <source>
        <dbReference type="ARBA" id="ARBA00004141"/>
    </source>
</evidence>
<organism evidence="8 9">
    <name type="scientific">Magallana gigas</name>
    <name type="common">Pacific oyster</name>
    <name type="synonym">Crassostrea gigas</name>
    <dbReference type="NCBI Taxonomy" id="29159"/>
    <lineage>
        <taxon>Eukaryota</taxon>
        <taxon>Metazoa</taxon>
        <taxon>Spiralia</taxon>
        <taxon>Lophotrochozoa</taxon>
        <taxon>Mollusca</taxon>
        <taxon>Bivalvia</taxon>
        <taxon>Autobranchia</taxon>
        <taxon>Pteriomorphia</taxon>
        <taxon>Ostreida</taxon>
        <taxon>Ostreoidea</taxon>
        <taxon>Ostreidae</taxon>
        <taxon>Magallana</taxon>
    </lineage>
</organism>
<dbReference type="SUPFAM" id="SSF63712">
    <property type="entry name" value="Nicotinic receptor ligand binding domain-like"/>
    <property type="match status" value="1"/>
</dbReference>
<dbReference type="Gene3D" id="1.20.58.390">
    <property type="entry name" value="Neurotransmitter-gated ion-channel transmembrane domain"/>
    <property type="match status" value="1"/>
</dbReference>
<comment type="subcellular location">
    <subcellularLocation>
        <location evidence="1">Membrane</location>
        <topology evidence="1">Multi-pass membrane protein</topology>
    </subcellularLocation>
</comment>
<dbReference type="GO" id="GO:0005230">
    <property type="term" value="F:extracellular ligand-gated monoatomic ion channel activity"/>
    <property type="evidence" value="ECO:0007669"/>
    <property type="project" value="InterPro"/>
</dbReference>
<evidence type="ECO:0000256" key="4">
    <source>
        <dbReference type="ARBA" id="ARBA00023136"/>
    </source>
</evidence>
<evidence type="ECO:0000313" key="9">
    <source>
        <dbReference type="Proteomes" id="UP000005408"/>
    </source>
</evidence>
<keyword evidence="2 5" id="KW-0812">Transmembrane</keyword>
<dbReference type="InterPro" id="IPR036734">
    <property type="entry name" value="Neur_chan_lig-bd_sf"/>
</dbReference>